<proteinExistence type="inferred from homology"/>
<dbReference type="InterPro" id="IPR050090">
    <property type="entry name" value="Tyrosine_recombinase_XerCD"/>
</dbReference>
<dbReference type="Pfam" id="PF00589">
    <property type="entry name" value="Phage_integrase"/>
    <property type="match status" value="1"/>
</dbReference>
<keyword evidence="3" id="KW-0233">DNA recombination</keyword>
<comment type="similarity">
    <text evidence="1">Belongs to the 'phage' integrase family.</text>
</comment>
<dbReference type="InterPro" id="IPR013762">
    <property type="entry name" value="Integrase-like_cat_sf"/>
</dbReference>
<evidence type="ECO:0000256" key="3">
    <source>
        <dbReference type="ARBA" id="ARBA00023172"/>
    </source>
</evidence>
<dbReference type="PANTHER" id="PTHR30349">
    <property type="entry name" value="PHAGE INTEGRASE-RELATED"/>
    <property type="match status" value="1"/>
</dbReference>
<evidence type="ECO:0000256" key="2">
    <source>
        <dbReference type="ARBA" id="ARBA00023125"/>
    </source>
</evidence>
<keyword evidence="2" id="KW-0238">DNA-binding</keyword>
<dbReference type="OrthoDB" id="3698359at2"/>
<evidence type="ECO:0000259" key="4">
    <source>
        <dbReference type="PROSITE" id="PS51898"/>
    </source>
</evidence>
<dbReference type="PANTHER" id="PTHR30349:SF41">
    <property type="entry name" value="INTEGRASE_RECOMBINASE PROTEIN MJ0367-RELATED"/>
    <property type="match status" value="1"/>
</dbReference>
<dbReference type="InterPro" id="IPR002104">
    <property type="entry name" value="Integrase_catalytic"/>
</dbReference>
<feature type="domain" description="Tyr recombinase" evidence="4">
    <location>
        <begin position="145"/>
        <end position="360"/>
    </location>
</feature>
<evidence type="ECO:0000313" key="5">
    <source>
        <dbReference type="EMBL" id="TDD82217.1"/>
    </source>
</evidence>
<dbReference type="Proteomes" id="UP000294513">
    <property type="component" value="Unassembled WGS sequence"/>
</dbReference>
<comment type="caution">
    <text evidence="5">The sequence shown here is derived from an EMBL/GenBank/DDBJ whole genome shotgun (WGS) entry which is preliminary data.</text>
</comment>
<organism evidence="5 6">
    <name type="scientific">Actinomadura rubrisoli</name>
    <dbReference type="NCBI Taxonomy" id="2530368"/>
    <lineage>
        <taxon>Bacteria</taxon>
        <taxon>Bacillati</taxon>
        <taxon>Actinomycetota</taxon>
        <taxon>Actinomycetes</taxon>
        <taxon>Streptosporangiales</taxon>
        <taxon>Thermomonosporaceae</taxon>
        <taxon>Actinomadura</taxon>
    </lineage>
</organism>
<dbReference type="AlphaFoldDB" id="A0A4V2YVP4"/>
<accession>A0A4V2YVP4</accession>
<evidence type="ECO:0000313" key="6">
    <source>
        <dbReference type="Proteomes" id="UP000294513"/>
    </source>
</evidence>
<name>A0A4V2YVP4_9ACTN</name>
<dbReference type="PROSITE" id="PS51898">
    <property type="entry name" value="TYR_RECOMBINASE"/>
    <property type="match status" value="1"/>
</dbReference>
<dbReference type="GO" id="GO:0003677">
    <property type="term" value="F:DNA binding"/>
    <property type="evidence" value="ECO:0007669"/>
    <property type="project" value="UniProtKB-KW"/>
</dbReference>
<keyword evidence="6" id="KW-1185">Reference proteome</keyword>
<dbReference type="Gene3D" id="1.10.443.10">
    <property type="entry name" value="Intergrase catalytic core"/>
    <property type="match status" value="1"/>
</dbReference>
<reference evidence="5 6" key="1">
    <citation type="submission" date="2019-03" db="EMBL/GenBank/DDBJ databases">
        <title>Draft genome sequences of novel Actinobacteria.</title>
        <authorList>
            <person name="Sahin N."/>
            <person name="Ay H."/>
            <person name="Saygin H."/>
        </authorList>
    </citation>
    <scope>NUCLEOTIDE SEQUENCE [LARGE SCALE GENOMIC DNA]</scope>
    <source>
        <strain evidence="5 6">H3C3</strain>
    </source>
</reference>
<evidence type="ECO:0000256" key="1">
    <source>
        <dbReference type="ARBA" id="ARBA00008857"/>
    </source>
</evidence>
<dbReference type="CDD" id="cd00397">
    <property type="entry name" value="DNA_BRE_C"/>
    <property type="match status" value="1"/>
</dbReference>
<sequence length="375" mass="42234">MDSGLRPEPGLAGVVTLQRRKAAELREGDEESFFLDTLAEYQWARDSSGLAASTLDRLTKPVLEVCEHYGLAPWRLSPRQVDKYFAGVGKRGRGTVRQKMNRIDSYFAFLEQRYAGEIARRYGVAVESPVDPFNRPRHRGDFGLRVPPSQRAVREFFARWRGSLDQARKPLIARRDYVMGKLTYISAVRAAELCAVNIGDLHWESGQWGRFLVNGKGARGSGPRPRQAYMFEEGRALLWWWIEDCRGGFADDPDDPYAPLFPSERLPGSVWALNVPTSGIAVTPSTFRRALKIAGQRFLTGPVRHLYPHLLRHAAATHNYERGMSLWEVQKMLGHDRPTTTVSYLATAHADPEQASLAAAGRAVQRLTMDKGNLR</sequence>
<gene>
    <name evidence="5" type="ORF">E1298_23000</name>
</gene>
<dbReference type="InterPro" id="IPR011010">
    <property type="entry name" value="DNA_brk_join_enz"/>
</dbReference>
<dbReference type="GO" id="GO:0006310">
    <property type="term" value="P:DNA recombination"/>
    <property type="evidence" value="ECO:0007669"/>
    <property type="project" value="UniProtKB-KW"/>
</dbReference>
<dbReference type="SUPFAM" id="SSF56349">
    <property type="entry name" value="DNA breaking-rejoining enzymes"/>
    <property type="match status" value="1"/>
</dbReference>
<protein>
    <submittedName>
        <fullName evidence="5">Site-specific integrase</fullName>
    </submittedName>
</protein>
<dbReference type="EMBL" id="SMKU01000127">
    <property type="protein sequence ID" value="TDD82217.1"/>
    <property type="molecule type" value="Genomic_DNA"/>
</dbReference>
<dbReference type="GO" id="GO:0015074">
    <property type="term" value="P:DNA integration"/>
    <property type="evidence" value="ECO:0007669"/>
    <property type="project" value="InterPro"/>
</dbReference>